<dbReference type="Pfam" id="PF00440">
    <property type="entry name" value="TetR_N"/>
    <property type="match status" value="1"/>
</dbReference>
<dbReference type="PROSITE" id="PS50977">
    <property type="entry name" value="HTH_TETR_2"/>
    <property type="match status" value="1"/>
</dbReference>
<keyword evidence="2 4" id="KW-0238">DNA-binding</keyword>
<evidence type="ECO:0000313" key="6">
    <source>
        <dbReference type="EMBL" id="NEZ54841.1"/>
    </source>
</evidence>
<evidence type="ECO:0000256" key="4">
    <source>
        <dbReference type="PROSITE-ProRule" id="PRU00335"/>
    </source>
</evidence>
<gene>
    <name evidence="6" type="ORF">DXZ20_03875</name>
</gene>
<sequence>MPPRTKRPSARDRILTAASELFYKEGVQNVGIDRIIAESGVAKMSLYNNFKSKDALIAAYLQQQDESWGNWFTRRVEEITTEPRERLLVVFDVLQEWFEAPNFRGCAFINSAVELADPDHPGYQVSLRHQQVIKDYLLNLVKATQHPNPEIITQQLVILINGATIVAMMEQSSDAAQQAKQAATLLIETGYP</sequence>
<dbReference type="PRINTS" id="PR00455">
    <property type="entry name" value="HTHTETR"/>
</dbReference>
<keyword evidence="1" id="KW-0805">Transcription regulation</keyword>
<evidence type="ECO:0000259" key="5">
    <source>
        <dbReference type="PROSITE" id="PS50977"/>
    </source>
</evidence>
<dbReference type="SUPFAM" id="SSF48498">
    <property type="entry name" value="Tetracyclin repressor-like, C-terminal domain"/>
    <property type="match status" value="1"/>
</dbReference>
<dbReference type="RefSeq" id="WP_163696510.1">
    <property type="nucleotide sequence ID" value="NZ_QXHD01000003.1"/>
</dbReference>
<feature type="DNA-binding region" description="H-T-H motif" evidence="4">
    <location>
        <begin position="31"/>
        <end position="50"/>
    </location>
</feature>
<dbReference type="PANTHER" id="PTHR47506:SF1">
    <property type="entry name" value="HTH-TYPE TRANSCRIPTIONAL REGULATOR YJDC"/>
    <property type="match status" value="1"/>
</dbReference>
<dbReference type="EMBL" id="QXHD01000003">
    <property type="protein sequence ID" value="NEZ54841.1"/>
    <property type="molecule type" value="Genomic_DNA"/>
</dbReference>
<protein>
    <submittedName>
        <fullName evidence="6">TetR/AcrR family transcriptional regulator</fullName>
    </submittedName>
</protein>
<evidence type="ECO:0000256" key="3">
    <source>
        <dbReference type="ARBA" id="ARBA00023163"/>
    </source>
</evidence>
<dbReference type="SUPFAM" id="SSF46689">
    <property type="entry name" value="Homeodomain-like"/>
    <property type="match status" value="1"/>
</dbReference>
<keyword evidence="3" id="KW-0804">Transcription</keyword>
<evidence type="ECO:0000256" key="1">
    <source>
        <dbReference type="ARBA" id="ARBA00023015"/>
    </source>
</evidence>
<name>A0A6M0RGU7_9CYAN</name>
<dbReference type="Gene3D" id="1.10.357.10">
    <property type="entry name" value="Tetracycline Repressor, domain 2"/>
    <property type="match status" value="1"/>
</dbReference>
<proteinExistence type="predicted"/>
<feature type="domain" description="HTH tetR-type" evidence="5">
    <location>
        <begin position="8"/>
        <end position="68"/>
    </location>
</feature>
<keyword evidence="7" id="KW-1185">Reference proteome</keyword>
<dbReference type="InterPro" id="IPR009057">
    <property type="entry name" value="Homeodomain-like_sf"/>
</dbReference>
<evidence type="ECO:0000256" key="2">
    <source>
        <dbReference type="ARBA" id="ARBA00023125"/>
    </source>
</evidence>
<evidence type="ECO:0000313" key="7">
    <source>
        <dbReference type="Proteomes" id="UP000481033"/>
    </source>
</evidence>
<reference evidence="6 7" key="1">
    <citation type="journal article" date="2020" name="Microb. Ecol.">
        <title>Ecogenomics of the Marine Benthic Filamentous Cyanobacterium Adonisia.</title>
        <authorList>
            <person name="Walter J.M."/>
            <person name="Coutinho F.H."/>
            <person name="Leomil L."/>
            <person name="Hargreaves P.I."/>
            <person name="Campeao M.E."/>
            <person name="Vieira V.V."/>
            <person name="Silva B.S."/>
            <person name="Fistarol G.O."/>
            <person name="Salomon P.S."/>
            <person name="Sawabe T."/>
            <person name="Mino S."/>
            <person name="Hosokawa M."/>
            <person name="Miyashita H."/>
            <person name="Maruyama F."/>
            <person name="van Verk M.C."/>
            <person name="Dutilh B.E."/>
            <person name="Thompson C.C."/>
            <person name="Thompson F.L."/>
        </authorList>
    </citation>
    <scope>NUCLEOTIDE SEQUENCE [LARGE SCALE GENOMIC DNA]</scope>
    <source>
        <strain evidence="6 7">CCMR0081</strain>
    </source>
</reference>
<accession>A0A6M0RGU7</accession>
<dbReference type="GO" id="GO:0003677">
    <property type="term" value="F:DNA binding"/>
    <property type="evidence" value="ECO:0007669"/>
    <property type="project" value="UniProtKB-UniRule"/>
</dbReference>
<dbReference type="Proteomes" id="UP000481033">
    <property type="component" value="Unassembled WGS sequence"/>
</dbReference>
<dbReference type="InterPro" id="IPR001647">
    <property type="entry name" value="HTH_TetR"/>
</dbReference>
<dbReference type="AlphaFoldDB" id="A0A6M0RGU7"/>
<organism evidence="6 7">
    <name type="scientific">Adonisia turfae CCMR0081</name>
    <dbReference type="NCBI Taxonomy" id="2292702"/>
    <lineage>
        <taxon>Bacteria</taxon>
        <taxon>Bacillati</taxon>
        <taxon>Cyanobacteriota</taxon>
        <taxon>Adonisia</taxon>
        <taxon>Adonisia turfae</taxon>
    </lineage>
</organism>
<dbReference type="InterPro" id="IPR036271">
    <property type="entry name" value="Tet_transcr_reg_TetR-rel_C_sf"/>
</dbReference>
<dbReference type="PANTHER" id="PTHR47506">
    <property type="entry name" value="TRANSCRIPTIONAL REGULATORY PROTEIN"/>
    <property type="match status" value="1"/>
</dbReference>
<comment type="caution">
    <text evidence="6">The sequence shown here is derived from an EMBL/GenBank/DDBJ whole genome shotgun (WGS) entry which is preliminary data.</text>
</comment>